<evidence type="ECO:0000313" key="2">
    <source>
        <dbReference type="EMBL" id="CAE0355488.1"/>
    </source>
</evidence>
<protein>
    <submittedName>
        <fullName evidence="2">Uncharacterized protein</fullName>
    </submittedName>
</protein>
<dbReference type="AlphaFoldDB" id="A0A7S3JJQ1"/>
<feature type="chain" id="PRO_5031378536" evidence="1">
    <location>
        <begin position="16"/>
        <end position="133"/>
    </location>
</feature>
<name>A0A7S3JJQ1_9SPIT</name>
<accession>A0A7S3JJQ1</accession>
<feature type="signal peptide" evidence="1">
    <location>
        <begin position="1"/>
        <end position="15"/>
    </location>
</feature>
<reference evidence="2" key="1">
    <citation type="submission" date="2021-01" db="EMBL/GenBank/DDBJ databases">
        <authorList>
            <person name="Corre E."/>
            <person name="Pelletier E."/>
            <person name="Niang G."/>
            <person name="Scheremetjew M."/>
            <person name="Finn R."/>
            <person name="Kale V."/>
            <person name="Holt S."/>
            <person name="Cochrane G."/>
            <person name="Meng A."/>
            <person name="Brown T."/>
            <person name="Cohen L."/>
        </authorList>
    </citation>
    <scope>NUCLEOTIDE SEQUENCE</scope>
    <source>
        <strain evidence="2">FSP1.4</strain>
    </source>
</reference>
<organism evidence="2">
    <name type="scientific">Euplotes harpa</name>
    <dbReference type="NCBI Taxonomy" id="151035"/>
    <lineage>
        <taxon>Eukaryota</taxon>
        <taxon>Sar</taxon>
        <taxon>Alveolata</taxon>
        <taxon>Ciliophora</taxon>
        <taxon>Intramacronucleata</taxon>
        <taxon>Spirotrichea</taxon>
        <taxon>Hypotrichia</taxon>
        <taxon>Euplotida</taxon>
        <taxon>Euplotidae</taxon>
        <taxon>Euplotes</taxon>
    </lineage>
</organism>
<gene>
    <name evidence="2" type="ORF">EHAR0213_LOCUS14405</name>
</gene>
<keyword evidence="1" id="KW-0732">Signal</keyword>
<dbReference type="EMBL" id="HBII01034605">
    <property type="protein sequence ID" value="CAE0355488.1"/>
    <property type="molecule type" value="Transcribed_RNA"/>
</dbReference>
<sequence length="133" mass="15501">MCLLFFFGLYHLSLARKNMTTNEKLRGAYRKKSNPYDYGADKNMYLFNEEYPNTPSSIFDMHKSLIEDEEAFYYSLLSRYGKLVCTRVAKKDTETIQTEDDTEAVFIDYNNNGEIKMLVLDDQINLSSGENQV</sequence>
<proteinExistence type="predicted"/>
<evidence type="ECO:0000256" key="1">
    <source>
        <dbReference type="SAM" id="SignalP"/>
    </source>
</evidence>